<dbReference type="InterPro" id="IPR027831">
    <property type="entry name" value="DUF4485"/>
</dbReference>
<dbReference type="VEuPathDB" id="FungiDB:H310_11788"/>
<dbReference type="RefSeq" id="XP_008876776.1">
    <property type="nucleotide sequence ID" value="XM_008878554.1"/>
</dbReference>
<name>A0A024TJZ5_9STRA</name>
<accession>A0A024TJZ5</accession>
<feature type="domain" description="DUF4485" evidence="3">
    <location>
        <begin position="33"/>
        <end position="114"/>
    </location>
</feature>
<keyword evidence="1" id="KW-0175">Coiled coil</keyword>
<feature type="region of interest" description="Disordered" evidence="2">
    <location>
        <begin position="1"/>
        <end position="27"/>
    </location>
</feature>
<sequence length="325" mass="36951">MKKEDGPQLGTGLVGRRRRASNVHNHSDETVQLDDELVCILMEIERIYVDFPKPLQIRIEKWVEKISEPILHLQWKKNANNYAILLLHMARRGVFRAPFDKAPPLGPLQTLPRHMICSLDGLQKPPRKPPPHPRNAWLKAYERVVHRTRPTSTESSDFAAVTTPPAPVPQGRDPRRPLSYVEIVNETINNLEAELAAERSTNVSLHEQLEELTRLCKSQAASILESKAELQEANARHSREIERLHTLHAMELDDLKKKHQRQMHDAIISNQLTIASKQAVAQTDTFVDTVIRDDASVQDFMAYIDRFYVETAALTRHAIGGNHAG</sequence>
<dbReference type="GeneID" id="20088838"/>
<protein>
    <recommendedName>
        <fullName evidence="3">DUF4485 domain-containing protein</fullName>
    </recommendedName>
</protein>
<evidence type="ECO:0000256" key="1">
    <source>
        <dbReference type="SAM" id="Coils"/>
    </source>
</evidence>
<dbReference type="InterPro" id="IPR055310">
    <property type="entry name" value="CEP112"/>
</dbReference>
<feature type="coiled-coil region" evidence="1">
    <location>
        <begin position="181"/>
        <end position="247"/>
    </location>
</feature>
<gene>
    <name evidence="4" type="ORF">H310_11788</name>
</gene>
<dbReference type="PANTHER" id="PTHR18871:SF2">
    <property type="entry name" value="CENTROSOMAL PROTEIN OF 112 KDA"/>
    <property type="match status" value="1"/>
</dbReference>
<dbReference type="AlphaFoldDB" id="A0A024TJZ5"/>
<dbReference type="Pfam" id="PF14846">
    <property type="entry name" value="DUF4485"/>
    <property type="match status" value="1"/>
</dbReference>
<evidence type="ECO:0000259" key="3">
    <source>
        <dbReference type="Pfam" id="PF14846"/>
    </source>
</evidence>
<feature type="region of interest" description="Disordered" evidence="2">
    <location>
        <begin position="149"/>
        <end position="175"/>
    </location>
</feature>
<dbReference type="PANTHER" id="PTHR18871">
    <property type="entry name" value="CENTROSOMAL PROTEIN OF 112 KDA"/>
    <property type="match status" value="1"/>
</dbReference>
<organism evidence="4">
    <name type="scientific">Aphanomyces invadans</name>
    <dbReference type="NCBI Taxonomy" id="157072"/>
    <lineage>
        <taxon>Eukaryota</taxon>
        <taxon>Sar</taxon>
        <taxon>Stramenopiles</taxon>
        <taxon>Oomycota</taxon>
        <taxon>Saprolegniomycetes</taxon>
        <taxon>Saprolegniales</taxon>
        <taxon>Verrucalvaceae</taxon>
        <taxon>Aphanomyces</taxon>
    </lineage>
</organism>
<proteinExistence type="predicted"/>
<dbReference type="EMBL" id="KI913985">
    <property type="protein sequence ID" value="ETV94460.1"/>
    <property type="molecule type" value="Genomic_DNA"/>
</dbReference>
<evidence type="ECO:0000313" key="4">
    <source>
        <dbReference type="EMBL" id="ETV94460.1"/>
    </source>
</evidence>
<reference evidence="4" key="1">
    <citation type="submission" date="2013-12" db="EMBL/GenBank/DDBJ databases">
        <title>The Genome Sequence of Aphanomyces invadans NJM9701.</title>
        <authorList>
            <consortium name="The Broad Institute Genomics Platform"/>
            <person name="Russ C."/>
            <person name="Tyler B."/>
            <person name="van West P."/>
            <person name="Dieguez-Uribeondo J."/>
            <person name="Young S.K."/>
            <person name="Zeng Q."/>
            <person name="Gargeya S."/>
            <person name="Fitzgerald M."/>
            <person name="Abouelleil A."/>
            <person name="Alvarado L."/>
            <person name="Chapman S.B."/>
            <person name="Gainer-Dewar J."/>
            <person name="Goldberg J."/>
            <person name="Griggs A."/>
            <person name="Gujja S."/>
            <person name="Hansen M."/>
            <person name="Howarth C."/>
            <person name="Imamovic A."/>
            <person name="Ireland A."/>
            <person name="Larimer J."/>
            <person name="McCowan C."/>
            <person name="Murphy C."/>
            <person name="Pearson M."/>
            <person name="Poon T.W."/>
            <person name="Priest M."/>
            <person name="Roberts A."/>
            <person name="Saif S."/>
            <person name="Shea T."/>
            <person name="Sykes S."/>
            <person name="Wortman J."/>
            <person name="Nusbaum C."/>
            <person name="Birren B."/>
        </authorList>
    </citation>
    <scope>NUCLEOTIDE SEQUENCE [LARGE SCALE GENOMIC DNA]</scope>
    <source>
        <strain evidence="4">NJM9701</strain>
    </source>
</reference>
<dbReference type="STRING" id="157072.A0A024TJZ5"/>
<dbReference type="OrthoDB" id="78101at2759"/>
<evidence type="ECO:0000256" key="2">
    <source>
        <dbReference type="SAM" id="MobiDB-lite"/>
    </source>
</evidence>